<evidence type="ECO:0000259" key="7">
    <source>
        <dbReference type="Pfam" id="PF04085"/>
    </source>
</evidence>
<dbReference type="GO" id="GO:0005886">
    <property type="term" value="C:plasma membrane"/>
    <property type="evidence" value="ECO:0007669"/>
    <property type="project" value="TreeGrafter"/>
</dbReference>
<dbReference type="GO" id="GO:0008360">
    <property type="term" value="P:regulation of cell shape"/>
    <property type="evidence" value="ECO:0007669"/>
    <property type="project" value="UniProtKB-KW"/>
</dbReference>
<gene>
    <name evidence="8" type="primary">mreC</name>
    <name evidence="9" type="ORF">DES51_109111</name>
    <name evidence="8" type="ORF">MQE39_10515</name>
</gene>
<evidence type="ECO:0000256" key="5">
    <source>
        <dbReference type="PIRNR" id="PIRNR038471"/>
    </source>
</evidence>
<evidence type="ECO:0000256" key="1">
    <source>
        <dbReference type="ARBA" id="ARBA00009369"/>
    </source>
</evidence>
<reference evidence="9 10" key="1">
    <citation type="submission" date="2018-05" db="EMBL/GenBank/DDBJ databases">
        <title>Genomic Encyclopedia of Type Strains, Phase IV (KMG-IV): sequencing the most valuable type-strain genomes for metagenomic binning, comparative biology and taxonomic classification.</title>
        <authorList>
            <person name="Goeker M."/>
        </authorList>
    </citation>
    <scope>NUCLEOTIDE SEQUENCE [LARGE SCALE GENOMIC DNA]</scope>
    <source>
        <strain evidence="9 10">JC118</strain>
    </source>
</reference>
<dbReference type="InterPro" id="IPR007221">
    <property type="entry name" value="MreC"/>
</dbReference>
<keyword evidence="10" id="KW-1185">Reference proteome</keyword>
<sequence>MSRFTRFQKIMLALITVCLAFAIATSGRSNIVLDLVYDPLIMLKYSLIDAPIETISNWYKDFNSLWSVKEENDRLRYELSMQEQYSAMLDEKTRALNELETQLNVYQNFEKVYANVINRNPETWNNVITVDVGATDGILKDMAVISGNGLIGKVIDVGQLTSKVRLLTSQDQLSKVSVKISIDENKAVEAILEEYNLEKNSYVVRLFSETDEIGVDMDVVTSGSGGVFPKGVLVGKVNEIVELQNEIGKIVYVTPAVDFNAFNYVAVINKAGD</sequence>
<dbReference type="Proteomes" id="UP001276902">
    <property type="component" value="Unassembled WGS sequence"/>
</dbReference>
<dbReference type="AlphaFoldDB" id="A0A2V2FCD9"/>
<accession>A0A2V2FCD9</accession>
<evidence type="ECO:0000256" key="2">
    <source>
        <dbReference type="ARBA" id="ARBA00013855"/>
    </source>
</evidence>
<dbReference type="InterPro" id="IPR042175">
    <property type="entry name" value="Cell/Rod_MreC_2"/>
</dbReference>
<dbReference type="RefSeq" id="WP_022939054.1">
    <property type="nucleotide sequence ID" value="NZ_BAABZA010000010.1"/>
</dbReference>
<dbReference type="InterPro" id="IPR055342">
    <property type="entry name" value="MreC_beta-barrel_core"/>
</dbReference>
<dbReference type="Gene3D" id="2.40.10.350">
    <property type="entry name" value="Rod shape-determining protein MreC, domain 2"/>
    <property type="match status" value="1"/>
</dbReference>
<keyword evidence="3 5" id="KW-0133">Cell shape</keyword>
<dbReference type="EMBL" id="QJKH01000009">
    <property type="protein sequence ID" value="PXX77857.1"/>
    <property type="molecule type" value="Genomic_DNA"/>
</dbReference>
<dbReference type="STRING" id="1034346.GCA_000313565_02772"/>
<dbReference type="Proteomes" id="UP000247612">
    <property type="component" value="Unassembled WGS sequence"/>
</dbReference>
<name>A0A2V2FCD9_9FIRM</name>
<evidence type="ECO:0000256" key="6">
    <source>
        <dbReference type="SAM" id="Coils"/>
    </source>
</evidence>
<proteinExistence type="inferred from homology"/>
<dbReference type="GeneID" id="94442042"/>
<evidence type="ECO:0000256" key="4">
    <source>
        <dbReference type="ARBA" id="ARBA00032089"/>
    </source>
</evidence>
<reference evidence="8" key="2">
    <citation type="submission" date="2022-03" db="EMBL/GenBank/DDBJ databases">
        <title>First case of bacteraemia caused by Dielma fastidiosa in a patient hospitalised with diverticulitis.</title>
        <authorList>
            <person name="Forman-Ankjaer B."/>
            <person name="Hvid-Jensen F."/>
            <person name="Kobel C.M."/>
            <person name="Greve T."/>
        </authorList>
    </citation>
    <scope>NUCLEOTIDE SEQUENCE</scope>
    <source>
        <strain evidence="8">AUH_DF_2021</strain>
    </source>
</reference>
<keyword evidence="6" id="KW-0175">Coiled coil</keyword>
<dbReference type="PANTHER" id="PTHR34138">
    <property type="entry name" value="CELL SHAPE-DETERMINING PROTEIN MREC"/>
    <property type="match status" value="1"/>
</dbReference>
<dbReference type="OrthoDB" id="9792313at2"/>
<evidence type="ECO:0000313" key="8">
    <source>
        <dbReference type="EMBL" id="MDY5168548.1"/>
    </source>
</evidence>
<dbReference type="PIRSF" id="PIRSF038471">
    <property type="entry name" value="MreC"/>
    <property type="match status" value="1"/>
</dbReference>
<evidence type="ECO:0000313" key="11">
    <source>
        <dbReference type="Proteomes" id="UP001276902"/>
    </source>
</evidence>
<evidence type="ECO:0000256" key="3">
    <source>
        <dbReference type="ARBA" id="ARBA00022960"/>
    </source>
</evidence>
<evidence type="ECO:0000313" key="10">
    <source>
        <dbReference type="Proteomes" id="UP000247612"/>
    </source>
</evidence>
<comment type="function">
    <text evidence="5">Involved in formation and maintenance of cell shape.</text>
</comment>
<dbReference type="InterPro" id="IPR042177">
    <property type="entry name" value="Cell/Rod_1"/>
</dbReference>
<feature type="coiled-coil region" evidence="6">
    <location>
        <begin position="82"/>
        <end position="109"/>
    </location>
</feature>
<dbReference type="EMBL" id="JALDAW010000016">
    <property type="protein sequence ID" value="MDY5168548.1"/>
    <property type="molecule type" value="Genomic_DNA"/>
</dbReference>
<dbReference type="Gene3D" id="2.40.10.340">
    <property type="entry name" value="Rod shape-determining protein MreC, domain 1"/>
    <property type="match status" value="1"/>
</dbReference>
<comment type="similarity">
    <text evidence="1 5">Belongs to the MreC family.</text>
</comment>
<dbReference type="PANTHER" id="PTHR34138:SF1">
    <property type="entry name" value="CELL SHAPE-DETERMINING PROTEIN MREC"/>
    <property type="match status" value="1"/>
</dbReference>
<feature type="domain" description="Rod shape-determining protein MreC beta-barrel core" evidence="7">
    <location>
        <begin position="116"/>
        <end position="268"/>
    </location>
</feature>
<comment type="caution">
    <text evidence="8">The sequence shown here is derived from an EMBL/GenBank/DDBJ whole genome shotgun (WGS) entry which is preliminary data.</text>
</comment>
<evidence type="ECO:0000313" key="9">
    <source>
        <dbReference type="EMBL" id="PXX77857.1"/>
    </source>
</evidence>
<organism evidence="8 11">
    <name type="scientific">Dielma fastidiosa</name>
    <dbReference type="NCBI Taxonomy" id="1034346"/>
    <lineage>
        <taxon>Bacteria</taxon>
        <taxon>Bacillati</taxon>
        <taxon>Bacillota</taxon>
        <taxon>Erysipelotrichia</taxon>
        <taxon>Erysipelotrichales</taxon>
        <taxon>Erysipelotrichaceae</taxon>
        <taxon>Dielma</taxon>
    </lineage>
</organism>
<dbReference type="NCBIfam" id="TIGR00219">
    <property type="entry name" value="mreC"/>
    <property type="match status" value="1"/>
</dbReference>
<protein>
    <recommendedName>
        <fullName evidence="2 5">Cell shape-determining protein MreC</fullName>
    </recommendedName>
    <alternativeName>
        <fullName evidence="4 5">Cell shape protein MreC</fullName>
    </alternativeName>
</protein>
<dbReference type="Pfam" id="PF04085">
    <property type="entry name" value="MreC"/>
    <property type="match status" value="1"/>
</dbReference>